<evidence type="ECO:0000256" key="2">
    <source>
        <dbReference type="SAM" id="MobiDB-lite"/>
    </source>
</evidence>
<organism evidence="3 4">
    <name type="scientific">Citrullus colocynthis</name>
    <name type="common">colocynth</name>
    <dbReference type="NCBI Taxonomy" id="252529"/>
    <lineage>
        <taxon>Eukaryota</taxon>
        <taxon>Viridiplantae</taxon>
        <taxon>Streptophyta</taxon>
        <taxon>Embryophyta</taxon>
        <taxon>Tracheophyta</taxon>
        <taxon>Spermatophyta</taxon>
        <taxon>Magnoliopsida</taxon>
        <taxon>eudicotyledons</taxon>
        <taxon>Gunneridae</taxon>
        <taxon>Pentapetalae</taxon>
        <taxon>rosids</taxon>
        <taxon>fabids</taxon>
        <taxon>Cucurbitales</taxon>
        <taxon>Cucurbitaceae</taxon>
        <taxon>Benincaseae</taxon>
        <taxon>Citrullus</taxon>
    </lineage>
</organism>
<name>A0ABP0XL81_9ROSI</name>
<comment type="similarity">
    <text evidence="1">Belongs to the DP1 family.</text>
</comment>
<accession>A0ABP0XL81</accession>
<dbReference type="PANTHER" id="PTHR12300">
    <property type="entry name" value="HVA22-LIKE PROTEINS"/>
    <property type="match status" value="1"/>
</dbReference>
<feature type="region of interest" description="Disordered" evidence="2">
    <location>
        <begin position="115"/>
        <end position="150"/>
    </location>
</feature>
<gene>
    <name evidence="3" type="ORF">CITCOLO1_LOCUS69</name>
</gene>
<keyword evidence="1" id="KW-0472">Membrane</keyword>
<proteinExistence type="inferred from homology"/>
<dbReference type="InterPro" id="IPR004345">
    <property type="entry name" value="TB2_DP1_HVA22"/>
</dbReference>
<comment type="subcellular location">
    <subcellularLocation>
        <location evidence="1">Membrane</location>
        <topology evidence="1">Multi-pass membrane protein</topology>
    </subcellularLocation>
</comment>
<dbReference type="Pfam" id="PF03134">
    <property type="entry name" value="TB2_DP1_HVA22"/>
    <property type="match status" value="1"/>
</dbReference>
<evidence type="ECO:0000313" key="3">
    <source>
        <dbReference type="EMBL" id="CAK9308559.1"/>
    </source>
</evidence>
<feature type="compositionally biased region" description="Basic and acidic residues" evidence="2">
    <location>
        <begin position="115"/>
        <end position="127"/>
    </location>
</feature>
<keyword evidence="4" id="KW-1185">Reference proteome</keyword>
<feature type="transmembrane region" description="Helical" evidence="1">
    <location>
        <begin position="6"/>
        <end position="27"/>
    </location>
</feature>
<dbReference type="PANTHER" id="PTHR12300:SF99">
    <property type="entry name" value="HVA22-LIKE PROTEIN F"/>
    <property type="match status" value="1"/>
</dbReference>
<feature type="transmembrane region" description="Helical" evidence="1">
    <location>
        <begin position="47"/>
        <end position="68"/>
    </location>
</feature>
<feature type="compositionally biased region" description="Acidic residues" evidence="2">
    <location>
        <begin position="128"/>
        <end position="148"/>
    </location>
</feature>
<reference evidence="3 4" key="1">
    <citation type="submission" date="2024-03" db="EMBL/GenBank/DDBJ databases">
        <authorList>
            <person name="Gkanogiannis A."/>
            <person name="Becerra Lopez-Lavalle L."/>
        </authorList>
    </citation>
    <scope>NUCLEOTIDE SEQUENCE [LARGE SCALE GENOMIC DNA]</scope>
</reference>
<keyword evidence="1" id="KW-1133">Transmembrane helix</keyword>
<dbReference type="Proteomes" id="UP001642487">
    <property type="component" value="Chromosome 1"/>
</dbReference>
<protein>
    <recommendedName>
        <fullName evidence="1">HVA22-like protein</fullName>
    </recommendedName>
</protein>
<sequence>MGFLERATVHFLHAAIGSAIVLLYPLYESKMAMEKPSSREHQQWLTYWVLLSFLTLFELYFSTIISWIPLWPYIKLVFCLWLVLPSFKGAAYVFENIATKYITIVEEKPEYDVVEEKKGKEEDVKKEEDEDKDDEEDEDEDEDENENAGEEKKVFRAWKLVDDYIEKNGADSLEKIVKAGLQSN</sequence>
<keyword evidence="1" id="KW-0812">Transmembrane</keyword>
<evidence type="ECO:0000256" key="1">
    <source>
        <dbReference type="RuleBase" id="RU362006"/>
    </source>
</evidence>
<dbReference type="EMBL" id="OZ021735">
    <property type="protein sequence ID" value="CAK9308559.1"/>
    <property type="molecule type" value="Genomic_DNA"/>
</dbReference>
<evidence type="ECO:0000313" key="4">
    <source>
        <dbReference type="Proteomes" id="UP001642487"/>
    </source>
</evidence>